<feature type="compositionally biased region" description="Polar residues" evidence="1">
    <location>
        <begin position="41"/>
        <end position="53"/>
    </location>
</feature>
<dbReference type="AlphaFoldDB" id="A0AAV4ZVS5"/>
<evidence type="ECO:0000313" key="3">
    <source>
        <dbReference type="EMBL" id="GJD91994.1"/>
    </source>
</evidence>
<name>A0AAV4ZVS5_9HYPH</name>
<accession>A0AAV4ZVS5</accession>
<keyword evidence="2" id="KW-0472">Membrane</keyword>
<keyword evidence="4" id="KW-1185">Reference proteome</keyword>
<dbReference type="Proteomes" id="UP001055247">
    <property type="component" value="Unassembled WGS sequence"/>
</dbReference>
<reference evidence="3" key="2">
    <citation type="submission" date="2021-08" db="EMBL/GenBank/DDBJ databases">
        <authorList>
            <person name="Tani A."/>
            <person name="Ola A."/>
            <person name="Ogura Y."/>
            <person name="Katsura K."/>
            <person name="Hayashi T."/>
        </authorList>
    </citation>
    <scope>NUCLEOTIDE SEQUENCE</scope>
    <source>
        <strain evidence="3">DSM 16372</strain>
    </source>
</reference>
<evidence type="ECO:0000256" key="1">
    <source>
        <dbReference type="SAM" id="MobiDB-lite"/>
    </source>
</evidence>
<evidence type="ECO:0000313" key="4">
    <source>
        <dbReference type="Proteomes" id="UP001055247"/>
    </source>
</evidence>
<feature type="region of interest" description="Disordered" evidence="1">
    <location>
        <begin position="34"/>
        <end position="53"/>
    </location>
</feature>
<feature type="transmembrane region" description="Helical" evidence="2">
    <location>
        <begin position="7"/>
        <end position="27"/>
    </location>
</feature>
<sequence>MRATNKHFMLYVAGVAAIGVVIVALFMQTGPTRDQVRAASGTPQPTDTVSGRP</sequence>
<dbReference type="EMBL" id="BPQO01000035">
    <property type="protein sequence ID" value="GJD91994.1"/>
    <property type="molecule type" value="Genomic_DNA"/>
</dbReference>
<organism evidence="3 4">
    <name type="scientific">Methylobacterium hispanicum</name>
    <dbReference type="NCBI Taxonomy" id="270350"/>
    <lineage>
        <taxon>Bacteria</taxon>
        <taxon>Pseudomonadati</taxon>
        <taxon>Pseudomonadota</taxon>
        <taxon>Alphaproteobacteria</taxon>
        <taxon>Hyphomicrobiales</taxon>
        <taxon>Methylobacteriaceae</taxon>
        <taxon>Methylobacterium</taxon>
    </lineage>
</organism>
<proteinExistence type="predicted"/>
<gene>
    <name evidence="3" type="ORF">BHAOGJBA_5547</name>
</gene>
<reference evidence="3" key="1">
    <citation type="journal article" date="2016" name="Front. Microbiol.">
        <title>Genome Sequence of the Piezophilic, Mesophilic Sulfate-Reducing Bacterium Desulfovibrio indicus J2T.</title>
        <authorList>
            <person name="Cao J."/>
            <person name="Maignien L."/>
            <person name="Shao Z."/>
            <person name="Alain K."/>
            <person name="Jebbar M."/>
        </authorList>
    </citation>
    <scope>NUCLEOTIDE SEQUENCE</scope>
    <source>
        <strain evidence="3">DSM 16372</strain>
    </source>
</reference>
<evidence type="ECO:0000256" key="2">
    <source>
        <dbReference type="SAM" id="Phobius"/>
    </source>
</evidence>
<protein>
    <submittedName>
        <fullName evidence="3">Uncharacterized protein</fullName>
    </submittedName>
</protein>
<keyword evidence="2" id="KW-1133">Transmembrane helix</keyword>
<comment type="caution">
    <text evidence="3">The sequence shown here is derived from an EMBL/GenBank/DDBJ whole genome shotgun (WGS) entry which is preliminary data.</text>
</comment>
<dbReference type="RefSeq" id="WP_156453705.1">
    <property type="nucleotide sequence ID" value="NZ_BPQO01000035.1"/>
</dbReference>
<keyword evidence="2" id="KW-0812">Transmembrane</keyword>